<feature type="transmembrane region" description="Helical" evidence="1">
    <location>
        <begin position="132"/>
        <end position="152"/>
    </location>
</feature>
<dbReference type="AlphaFoldDB" id="A0A6I4TB79"/>
<keyword evidence="3" id="KW-1185">Reference proteome</keyword>
<dbReference type="EMBL" id="WTZA01000001">
    <property type="protein sequence ID" value="MXO74014.1"/>
    <property type="molecule type" value="Genomic_DNA"/>
</dbReference>
<accession>A0A6I4TB79</accession>
<dbReference type="RefSeq" id="WP_160609808.1">
    <property type="nucleotide sequence ID" value="NZ_WTZA01000001.1"/>
</dbReference>
<organism evidence="2 3">
    <name type="scientific">Tsuneonella aeria</name>
    <dbReference type="NCBI Taxonomy" id="1837929"/>
    <lineage>
        <taxon>Bacteria</taxon>
        <taxon>Pseudomonadati</taxon>
        <taxon>Pseudomonadota</taxon>
        <taxon>Alphaproteobacteria</taxon>
        <taxon>Sphingomonadales</taxon>
        <taxon>Erythrobacteraceae</taxon>
        <taxon>Tsuneonella</taxon>
    </lineage>
</organism>
<proteinExistence type="predicted"/>
<dbReference type="OrthoDB" id="327431at2"/>
<feature type="transmembrane region" description="Helical" evidence="1">
    <location>
        <begin position="93"/>
        <end position="112"/>
    </location>
</feature>
<feature type="transmembrane region" description="Helical" evidence="1">
    <location>
        <begin position="184"/>
        <end position="207"/>
    </location>
</feature>
<dbReference type="Proteomes" id="UP000439522">
    <property type="component" value="Unassembled WGS sequence"/>
</dbReference>
<keyword evidence="1" id="KW-0812">Transmembrane</keyword>
<name>A0A6I4TB79_9SPHN</name>
<sequence>MFIGHWAPALAAAAVMPTRPRLGTLFIAAQLVDWAFFALLLLGVEDMRLAPGITHMNPMDLYHMPYTHSLAGTAAFGAVFAAVVWAWRRDVPLALAAGAVVISHWLIDLLVHRPDLTIAGAPPKLGLGLWDVPEIAMPLELGLTLGALAFYLRRTRGPALPAIVLGLMMIGLQAVNWFGPTPTAVDASISVTAFFAYGVVTLCAWWLGKTRIHRRPGLAPAAPRG</sequence>
<feature type="transmembrane region" description="Helical" evidence="1">
    <location>
        <begin position="64"/>
        <end position="86"/>
    </location>
</feature>
<protein>
    <recommendedName>
        <fullName evidence="4">Metal-dependent hydrolase</fullName>
    </recommendedName>
</protein>
<evidence type="ECO:0000256" key="1">
    <source>
        <dbReference type="SAM" id="Phobius"/>
    </source>
</evidence>
<evidence type="ECO:0000313" key="2">
    <source>
        <dbReference type="EMBL" id="MXO74014.1"/>
    </source>
</evidence>
<keyword evidence="1" id="KW-0472">Membrane</keyword>
<keyword evidence="1" id="KW-1133">Transmembrane helix</keyword>
<evidence type="ECO:0008006" key="4">
    <source>
        <dbReference type="Google" id="ProtNLM"/>
    </source>
</evidence>
<evidence type="ECO:0000313" key="3">
    <source>
        <dbReference type="Proteomes" id="UP000439522"/>
    </source>
</evidence>
<reference evidence="2 3" key="1">
    <citation type="submission" date="2019-12" db="EMBL/GenBank/DDBJ databases">
        <title>Genomic-based taxomic classification of the family Erythrobacteraceae.</title>
        <authorList>
            <person name="Xu L."/>
        </authorList>
    </citation>
    <scope>NUCLEOTIDE SEQUENCE [LARGE SCALE GENOMIC DNA]</scope>
    <source>
        <strain evidence="2 3">100921-2</strain>
    </source>
</reference>
<feature type="transmembrane region" description="Helical" evidence="1">
    <location>
        <begin position="25"/>
        <end position="44"/>
    </location>
</feature>
<comment type="caution">
    <text evidence="2">The sequence shown here is derived from an EMBL/GenBank/DDBJ whole genome shotgun (WGS) entry which is preliminary data.</text>
</comment>
<gene>
    <name evidence="2" type="ORF">GRI40_02110</name>
</gene>
<feature type="transmembrane region" description="Helical" evidence="1">
    <location>
        <begin position="159"/>
        <end position="178"/>
    </location>
</feature>